<dbReference type="AlphaFoldDB" id="A0A1I2Q5B1"/>
<dbReference type="EMBL" id="FOOE01000036">
    <property type="protein sequence ID" value="SFG23498.1"/>
    <property type="molecule type" value="Genomic_DNA"/>
</dbReference>
<organism evidence="2 3">
    <name type="scientific">Clostridium cadaveris</name>
    <dbReference type="NCBI Taxonomy" id="1529"/>
    <lineage>
        <taxon>Bacteria</taxon>
        <taxon>Bacillati</taxon>
        <taxon>Bacillota</taxon>
        <taxon>Clostridia</taxon>
        <taxon>Eubacteriales</taxon>
        <taxon>Clostridiaceae</taxon>
        <taxon>Clostridium</taxon>
    </lineage>
</organism>
<dbReference type="EMBL" id="QAMZ01000054">
    <property type="protein sequence ID" value="PWL51693.1"/>
    <property type="molecule type" value="Genomic_DNA"/>
</dbReference>
<name>A0A1I2Q5B1_9CLOT</name>
<reference evidence="1 4" key="2">
    <citation type="submission" date="2018-03" db="EMBL/GenBank/DDBJ databases">
        <title>The uncultured portion of the human microbiome is neutrally assembled.</title>
        <authorList>
            <person name="Jeraldo P."/>
            <person name="Boardman L."/>
            <person name="White B.A."/>
            <person name="Nelson H."/>
            <person name="Goldenfeld N."/>
            <person name="Chia N."/>
        </authorList>
    </citation>
    <scope>NUCLEOTIDE SEQUENCE [LARGE SCALE GENOMIC DNA]</scope>
    <source>
        <strain evidence="1">CIM:MAG 903</strain>
    </source>
</reference>
<keyword evidence="3" id="KW-1185">Reference proteome</keyword>
<protein>
    <submittedName>
        <fullName evidence="2">Uncharacterized protein</fullName>
    </submittedName>
</protein>
<dbReference type="eggNOG" id="COG2172">
    <property type="taxonomic scope" value="Bacteria"/>
</dbReference>
<reference evidence="2 3" key="1">
    <citation type="submission" date="2016-10" db="EMBL/GenBank/DDBJ databases">
        <authorList>
            <person name="de Groot N.N."/>
        </authorList>
    </citation>
    <scope>NUCLEOTIDE SEQUENCE [LARGE SCALE GENOMIC DNA]</scope>
    <source>
        <strain evidence="2 3">NLAE-zl-G419</strain>
    </source>
</reference>
<accession>A0A1I2Q5B1</accession>
<dbReference type="Proteomes" id="UP000182135">
    <property type="component" value="Unassembled WGS sequence"/>
</dbReference>
<dbReference type="OrthoDB" id="9794280at2"/>
<proteinExistence type="predicted"/>
<evidence type="ECO:0000313" key="4">
    <source>
        <dbReference type="Proteomes" id="UP000246114"/>
    </source>
</evidence>
<evidence type="ECO:0000313" key="1">
    <source>
        <dbReference type="EMBL" id="PWL51693.1"/>
    </source>
</evidence>
<dbReference type="STRING" id="1529.SAMN04487885_13622"/>
<dbReference type="RefSeq" id="WP_027639759.1">
    <property type="nucleotide sequence ID" value="NZ_BAAACD010000037.1"/>
</dbReference>
<evidence type="ECO:0000313" key="2">
    <source>
        <dbReference type="EMBL" id="SFG23498.1"/>
    </source>
</evidence>
<sequence>MTHDRQKNIRILDELTSYCYLKGAEHISINLDVDNDLITFTLKCYVPNITKNDIDYLETSLNVPRCHEMEEYYWELTGDTEGENELSLVGMMIDSVDIIFEEDILVIEVKRKNN</sequence>
<dbReference type="Proteomes" id="UP000246114">
    <property type="component" value="Unassembled WGS sequence"/>
</dbReference>
<gene>
    <name evidence="1" type="ORF">DBY38_13540</name>
    <name evidence="2" type="ORF">SAMN04487885_13622</name>
</gene>
<evidence type="ECO:0000313" key="3">
    <source>
        <dbReference type="Proteomes" id="UP000182135"/>
    </source>
</evidence>